<dbReference type="GO" id="GO:0015740">
    <property type="term" value="P:C4-dicarboxylate transport"/>
    <property type="evidence" value="ECO:0007669"/>
    <property type="project" value="TreeGrafter"/>
</dbReference>
<dbReference type="PANTHER" id="PTHR35011">
    <property type="entry name" value="2,3-DIKETO-L-GULONATE TRAP TRANSPORTER SMALL PERMEASE PROTEIN YIAM"/>
    <property type="match status" value="1"/>
</dbReference>
<feature type="transmembrane region" description="Helical" evidence="9">
    <location>
        <begin position="51"/>
        <end position="72"/>
    </location>
</feature>
<keyword evidence="5 9" id="KW-0812">Transmembrane</keyword>
<name>A0A9D5Q7X2_9BACT</name>
<evidence type="ECO:0000256" key="2">
    <source>
        <dbReference type="ARBA" id="ARBA00022448"/>
    </source>
</evidence>
<organism evidence="11 12">
    <name type="scientific">candidate division KSB3 bacterium</name>
    <dbReference type="NCBI Taxonomy" id="2044937"/>
    <lineage>
        <taxon>Bacteria</taxon>
        <taxon>candidate division KSB3</taxon>
    </lineage>
</organism>
<protein>
    <submittedName>
        <fullName evidence="11">TRAP transporter small permease subunit</fullName>
    </submittedName>
</protein>
<evidence type="ECO:0000313" key="12">
    <source>
        <dbReference type="Proteomes" id="UP000649604"/>
    </source>
</evidence>
<dbReference type="PANTHER" id="PTHR35011:SF11">
    <property type="entry name" value="TRAP TRANSPORTER SMALL PERMEASE PROTEIN"/>
    <property type="match status" value="1"/>
</dbReference>
<keyword evidence="2" id="KW-0813">Transport</keyword>
<keyword evidence="6 9" id="KW-1133">Transmembrane helix</keyword>
<proteinExistence type="inferred from homology"/>
<sequence length="167" mass="18776">MATTYVKMMNILYWICVSIAAVSIVVMCVIITWGVFTRYVLGTGSFWPEPISIFLAIQFTFYGAAACYRAAVHIKLTMFVERFPDSLKRGQEYFVHVLMAGISLFMIGYGASLVRTTFFQSYPEFQYIRVGVAYSAIPIAGTITLLFVIEKAFFPPLSEAADKEGEH</sequence>
<dbReference type="InterPro" id="IPR007387">
    <property type="entry name" value="TRAP_DctQ"/>
</dbReference>
<comment type="similarity">
    <text evidence="8">Belongs to the TRAP transporter small permease family.</text>
</comment>
<dbReference type="GO" id="GO:0005886">
    <property type="term" value="C:plasma membrane"/>
    <property type="evidence" value="ECO:0007669"/>
    <property type="project" value="UniProtKB-SubCell"/>
</dbReference>
<evidence type="ECO:0000256" key="1">
    <source>
        <dbReference type="ARBA" id="ARBA00004429"/>
    </source>
</evidence>
<gene>
    <name evidence="11" type="ORF">GF339_17205</name>
</gene>
<feature type="transmembrane region" description="Helical" evidence="9">
    <location>
        <begin position="12"/>
        <end position="36"/>
    </location>
</feature>
<evidence type="ECO:0000259" key="10">
    <source>
        <dbReference type="Pfam" id="PF04290"/>
    </source>
</evidence>
<evidence type="ECO:0000256" key="3">
    <source>
        <dbReference type="ARBA" id="ARBA00022475"/>
    </source>
</evidence>
<evidence type="ECO:0000256" key="4">
    <source>
        <dbReference type="ARBA" id="ARBA00022519"/>
    </source>
</evidence>
<feature type="domain" description="Tripartite ATP-independent periplasmic transporters DctQ component" evidence="10">
    <location>
        <begin position="27"/>
        <end position="152"/>
    </location>
</feature>
<keyword evidence="3" id="KW-1003">Cell membrane</keyword>
<accession>A0A9D5Q7X2</accession>
<evidence type="ECO:0000256" key="7">
    <source>
        <dbReference type="ARBA" id="ARBA00023136"/>
    </source>
</evidence>
<reference evidence="11" key="1">
    <citation type="submission" date="2019-11" db="EMBL/GenBank/DDBJ databases">
        <title>Microbial mats filling the niche in hypersaline microbial mats.</title>
        <authorList>
            <person name="Wong H.L."/>
            <person name="Macleod F.I."/>
            <person name="White R.A. III"/>
            <person name="Burns B.P."/>
        </authorList>
    </citation>
    <scope>NUCLEOTIDE SEQUENCE</scope>
    <source>
        <strain evidence="11">Rbin_158</strain>
    </source>
</reference>
<evidence type="ECO:0000313" key="11">
    <source>
        <dbReference type="EMBL" id="MBD3326326.1"/>
    </source>
</evidence>
<dbReference type="AlphaFoldDB" id="A0A9D5Q7X2"/>
<feature type="transmembrane region" description="Helical" evidence="9">
    <location>
        <begin position="126"/>
        <end position="149"/>
    </location>
</feature>
<dbReference type="EMBL" id="WJJP01000562">
    <property type="protein sequence ID" value="MBD3326326.1"/>
    <property type="molecule type" value="Genomic_DNA"/>
</dbReference>
<feature type="transmembrane region" description="Helical" evidence="9">
    <location>
        <begin position="93"/>
        <end position="114"/>
    </location>
</feature>
<keyword evidence="4" id="KW-0997">Cell inner membrane</keyword>
<evidence type="ECO:0000256" key="6">
    <source>
        <dbReference type="ARBA" id="ARBA00022989"/>
    </source>
</evidence>
<keyword evidence="7 9" id="KW-0472">Membrane</keyword>
<comment type="caution">
    <text evidence="11">The sequence shown here is derived from an EMBL/GenBank/DDBJ whole genome shotgun (WGS) entry which is preliminary data.</text>
</comment>
<evidence type="ECO:0000256" key="5">
    <source>
        <dbReference type="ARBA" id="ARBA00022692"/>
    </source>
</evidence>
<dbReference type="InterPro" id="IPR055348">
    <property type="entry name" value="DctQ"/>
</dbReference>
<evidence type="ECO:0000256" key="9">
    <source>
        <dbReference type="SAM" id="Phobius"/>
    </source>
</evidence>
<dbReference type="Pfam" id="PF04290">
    <property type="entry name" value="DctQ"/>
    <property type="match status" value="1"/>
</dbReference>
<comment type="subcellular location">
    <subcellularLocation>
        <location evidence="1">Cell inner membrane</location>
        <topology evidence="1">Multi-pass membrane protein</topology>
    </subcellularLocation>
</comment>
<dbReference type="GO" id="GO:0022857">
    <property type="term" value="F:transmembrane transporter activity"/>
    <property type="evidence" value="ECO:0007669"/>
    <property type="project" value="TreeGrafter"/>
</dbReference>
<evidence type="ECO:0000256" key="8">
    <source>
        <dbReference type="ARBA" id="ARBA00038436"/>
    </source>
</evidence>
<dbReference type="Proteomes" id="UP000649604">
    <property type="component" value="Unassembled WGS sequence"/>
</dbReference>